<organism evidence="2 3">
    <name type="scientific">Methylobacterium iners</name>
    <dbReference type="NCBI Taxonomy" id="418707"/>
    <lineage>
        <taxon>Bacteria</taxon>
        <taxon>Pseudomonadati</taxon>
        <taxon>Pseudomonadota</taxon>
        <taxon>Alphaproteobacteria</taxon>
        <taxon>Hyphomicrobiales</taxon>
        <taxon>Methylobacteriaceae</taxon>
        <taxon>Methylobacterium</taxon>
    </lineage>
</organism>
<evidence type="ECO:0000313" key="3">
    <source>
        <dbReference type="Proteomes" id="UP001055125"/>
    </source>
</evidence>
<evidence type="ECO:0000259" key="1">
    <source>
        <dbReference type="Pfam" id="PF13400"/>
    </source>
</evidence>
<dbReference type="Proteomes" id="UP001055125">
    <property type="component" value="Unassembled WGS sequence"/>
</dbReference>
<dbReference type="Pfam" id="PF13400">
    <property type="entry name" value="Tad"/>
    <property type="match status" value="1"/>
</dbReference>
<gene>
    <name evidence="2" type="ORF">OCOJLMKI_4089</name>
</gene>
<sequence>MPLSLPFRAFAASRSGTTLLVVALAMSVLAGAVGAAVDYGSWVKQRSHLQAAADAAAMAAARELAVSAFEQRRMQTVAESWAKKAFVDQGAGVGLTVSVAPQDNGTSVQVQLRHERKQYLSGILAVTPGQIAATSLATLRGQRKLCVIALDPASSQTIYLKSNSWLTARDCDIHSNATSSSGVESDSGIQVTAERVCSGGGFKGAGSFFASKVTDCRKIDDPIADRVPPSAGPCEPTNTFVDRGSAGSRHVLRAGTYCGGLFIGGNSYVTLSAGEYVIKDGPLVIDSNADVRGDGVGFYLTGPGSVFQFLSNARISLDAPRSGALYGLLFFEDRSAPLLREHVIKTNYASNMTGTVYLPRGRFVVDATNEVAQQSAFTVIVTQQLLLTANPKLVLNTKYGTTTVPVPKGLGQTDGDIYLVR</sequence>
<evidence type="ECO:0000313" key="2">
    <source>
        <dbReference type="EMBL" id="GJD96863.1"/>
    </source>
</evidence>
<dbReference type="InterPro" id="IPR028087">
    <property type="entry name" value="Tad_N"/>
</dbReference>
<feature type="domain" description="Putative Flp pilus-assembly TadG-like N-terminal" evidence="1">
    <location>
        <begin position="16"/>
        <end position="62"/>
    </location>
</feature>
<name>A0ABQ4S162_9HYPH</name>
<dbReference type="EMBL" id="BPQP01000071">
    <property type="protein sequence ID" value="GJD96863.1"/>
    <property type="molecule type" value="Genomic_DNA"/>
</dbReference>
<protein>
    <recommendedName>
        <fullName evidence="1">Putative Flp pilus-assembly TadG-like N-terminal domain-containing protein</fullName>
    </recommendedName>
</protein>
<keyword evidence="3" id="KW-1185">Reference proteome</keyword>
<comment type="caution">
    <text evidence="2">The sequence shown here is derived from an EMBL/GenBank/DDBJ whole genome shotgun (WGS) entry which is preliminary data.</text>
</comment>
<reference evidence="2" key="1">
    <citation type="journal article" date="2021" name="Front. Microbiol.">
        <title>Comprehensive Comparative Genomics and Phenotyping of Methylobacterium Species.</title>
        <authorList>
            <person name="Alessa O."/>
            <person name="Ogura Y."/>
            <person name="Fujitani Y."/>
            <person name="Takami H."/>
            <person name="Hayashi T."/>
            <person name="Sahin N."/>
            <person name="Tani A."/>
        </authorList>
    </citation>
    <scope>NUCLEOTIDE SEQUENCE</scope>
    <source>
        <strain evidence="2">DSM 19015</strain>
    </source>
</reference>
<reference evidence="2" key="2">
    <citation type="submission" date="2021-08" db="EMBL/GenBank/DDBJ databases">
        <authorList>
            <person name="Tani A."/>
            <person name="Ola A."/>
            <person name="Ogura Y."/>
            <person name="Katsura K."/>
            <person name="Hayashi T."/>
        </authorList>
    </citation>
    <scope>NUCLEOTIDE SEQUENCE</scope>
    <source>
        <strain evidence="2">DSM 19015</strain>
    </source>
</reference>
<proteinExistence type="predicted"/>
<accession>A0ABQ4S162</accession>
<dbReference type="RefSeq" id="WP_238245953.1">
    <property type="nucleotide sequence ID" value="NZ_BPQP01000071.1"/>
</dbReference>